<dbReference type="GO" id="GO:0010181">
    <property type="term" value="F:FMN binding"/>
    <property type="evidence" value="ECO:0007669"/>
    <property type="project" value="InterPro"/>
</dbReference>
<dbReference type="RefSeq" id="WP_142061782.1">
    <property type="nucleotide sequence ID" value="NZ_VFPA01000005.1"/>
</dbReference>
<dbReference type="OrthoDB" id="9792858at2"/>
<sequence>MTATGTAEHAGLLASAFRDAFRHHPAGVAVVTARDGAGGPVGLTASSVASVSLAPPALVVSVSHRSSAAAGLLAAGSFLVHLLEARNVDLARRFATPGADRFGPGTGWTPLTTGEPWFPEAPTALRCRPLARAAVGDATVVTAEVVGIRSSGRKGPPLLHHDRGFHVLGPVLPDPP</sequence>
<dbReference type="PANTHER" id="PTHR30466:SF1">
    <property type="entry name" value="FMN REDUCTASE (NADH) RUTF"/>
    <property type="match status" value="1"/>
</dbReference>
<feature type="domain" description="Flavin reductase like" evidence="2">
    <location>
        <begin position="21"/>
        <end position="167"/>
    </location>
</feature>
<dbReference type="AlphaFoldDB" id="A0A543D4Y6"/>
<protein>
    <submittedName>
        <fullName evidence="3">Flavin reductase (DIM6/NTAB) family NADH-FMN oxidoreductase RutF</fullName>
    </submittedName>
</protein>
<comment type="caution">
    <text evidence="3">The sequence shown here is derived from an EMBL/GenBank/DDBJ whole genome shotgun (WGS) entry which is preliminary data.</text>
</comment>
<dbReference type="InterPro" id="IPR050268">
    <property type="entry name" value="NADH-dep_flavin_reductase"/>
</dbReference>
<organism evidence="3 4">
    <name type="scientific">Pseudonocardia kunmingensis</name>
    <dbReference type="NCBI Taxonomy" id="630975"/>
    <lineage>
        <taxon>Bacteria</taxon>
        <taxon>Bacillati</taxon>
        <taxon>Actinomycetota</taxon>
        <taxon>Actinomycetes</taxon>
        <taxon>Pseudonocardiales</taxon>
        <taxon>Pseudonocardiaceae</taxon>
        <taxon>Pseudonocardia</taxon>
    </lineage>
</organism>
<dbReference type="SMART" id="SM00903">
    <property type="entry name" value="Flavin_Reduct"/>
    <property type="match status" value="1"/>
</dbReference>
<name>A0A543D4Y6_9PSEU</name>
<keyword evidence="4" id="KW-1185">Reference proteome</keyword>
<accession>A0A543D4Y6</accession>
<evidence type="ECO:0000259" key="2">
    <source>
        <dbReference type="SMART" id="SM00903"/>
    </source>
</evidence>
<reference evidence="3 4" key="1">
    <citation type="submission" date="2019-06" db="EMBL/GenBank/DDBJ databases">
        <title>Sequencing the genomes of 1000 actinobacteria strains.</title>
        <authorList>
            <person name="Klenk H.-P."/>
        </authorList>
    </citation>
    <scope>NUCLEOTIDE SEQUENCE [LARGE SCALE GENOMIC DNA]</scope>
    <source>
        <strain evidence="3 4">DSM 45301</strain>
    </source>
</reference>
<dbReference type="InterPro" id="IPR012349">
    <property type="entry name" value="Split_barrel_FMN-bd"/>
</dbReference>
<dbReference type="InterPro" id="IPR002563">
    <property type="entry name" value="Flavin_Rdtase-like_dom"/>
</dbReference>
<dbReference type="Pfam" id="PF01613">
    <property type="entry name" value="Flavin_Reduct"/>
    <property type="match status" value="1"/>
</dbReference>
<evidence type="ECO:0000256" key="1">
    <source>
        <dbReference type="ARBA" id="ARBA00023002"/>
    </source>
</evidence>
<dbReference type="Proteomes" id="UP000315677">
    <property type="component" value="Unassembled WGS sequence"/>
</dbReference>
<dbReference type="EMBL" id="VFPA01000005">
    <property type="protein sequence ID" value="TQM04372.1"/>
    <property type="molecule type" value="Genomic_DNA"/>
</dbReference>
<dbReference type="SUPFAM" id="SSF50475">
    <property type="entry name" value="FMN-binding split barrel"/>
    <property type="match status" value="1"/>
</dbReference>
<dbReference type="GO" id="GO:0042602">
    <property type="term" value="F:riboflavin reductase (NADPH) activity"/>
    <property type="evidence" value="ECO:0007669"/>
    <property type="project" value="TreeGrafter"/>
</dbReference>
<gene>
    <name evidence="3" type="ORF">FB558_7406</name>
</gene>
<dbReference type="PANTHER" id="PTHR30466">
    <property type="entry name" value="FLAVIN REDUCTASE"/>
    <property type="match status" value="1"/>
</dbReference>
<evidence type="ECO:0000313" key="3">
    <source>
        <dbReference type="EMBL" id="TQM04372.1"/>
    </source>
</evidence>
<evidence type="ECO:0000313" key="4">
    <source>
        <dbReference type="Proteomes" id="UP000315677"/>
    </source>
</evidence>
<dbReference type="Gene3D" id="2.30.110.10">
    <property type="entry name" value="Electron Transport, Fmn-binding Protein, Chain A"/>
    <property type="match status" value="1"/>
</dbReference>
<keyword evidence="1" id="KW-0560">Oxidoreductase</keyword>
<proteinExistence type="predicted"/>